<dbReference type="NCBIfam" id="TIGR00225">
    <property type="entry name" value="prc"/>
    <property type="match status" value="1"/>
</dbReference>
<dbReference type="GO" id="GO:0030288">
    <property type="term" value="C:outer membrane-bounded periplasmic space"/>
    <property type="evidence" value="ECO:0007669"/>
    <property type="project" value="TreeGrafter"/>
</dbReference>
<evidence type="ECO:0000256" key="4">
    <source>
        <dbReference type="ARBA" id="ARBA00022825"/>
    </source>
</evidence>
<evidence type="ECO:0000313" key="8">
    <source>
        <dbReference type="Proteomes" id="UP000070383"/>
    </source>
</evidence>
<name>A0A133KAU9_9FIRM</name>
<dbReference type="CDD" id="cd06782">
    <property type="entry name" value="cpPDZ_CPP-like"/>
    <property type="match status" value="1"/>
</dbReference>
<keyword evidence="2 5" id="KW-0645">Protease</keyword>
<dbReference type="SUPFAM" id="SSF50156">
    <property type="entry name" value="PDZ domain-like"/>
    <property type="match status" value="1"/>
</dbReference>
<comment type="similarity">
    <text evidence="1 5">Belongs to the peptidase S41A family.</text>
</comment>
<proteinExistence type="inferred from homology"/>
<dbReference type="OrthoDB" id="9812068at2"/>
<dbReference type="InterPro" id="IPR001478">
    <property type="entry name" value="PDZ"/>
</dbReference>
<evidence type="ECO:0000256" key="3">
    <source>
        <dbReference type="ARBA" id="ARBA00022801"/>
    </source>
</evidence>
<dbReference type="SMART" id="SM00245">
    <property type="entry name" value="TSPc"/>
    <property type="match status" value="1"/>
</dbReference>
<dbReference type="SMART" id="SM00228">
    <property type="entry name" value="PDZ"/>
    <property type="match status" value="1"/>
</dbReference>
<dbReference type="GO" id="GO:0007165">
    <property type="term" value="P:signal transduction"/>
    <property type="evidence" value="ECO:0007669"/>
    <property type="project" value="TreeGrafter"/>
</dbReference>
<feature type="domain" description="PDZ" evidence="6">
    <location>
        <begin position="91"/>
        <end position="160"/>
    </location>
</feature>
<evidence type="ECO:0000256" key="5">
    <source>
        <dbReference type="RuleBase" id="RU004404"/>
    </source>
</evidence>
<reference evidence="8" key="1">
    <citation type="submission" date="2016-01" db="EMBL/GenBank/DDBJ databases">
        <authorList>
            <person name="Mitreva M."/>
            <person name="Pepin K.H."/>
            <person name="Mihindukulasuriya K.A."/>
            <person name="Fulton R."/>
            <person name="Fronick C."/>
            <person name="O'Laughlin M."/>
            <person name="Miner T."/>
            <person name="Herter B."/>
            <person name="Rosa B.A."/>
            <person name="Cordes M."/>
            <person name="Tomlinson C."/>
            <person name="Wollam A."/>
            <person name="Palsikar V.B."/>
            <person name="Mardis E.R."/>
            <person name="Wilson R.K."/>
        </authorList>
    </citation>
    <scope>NUCLEOTIDE SEQUENCE [LARGE SCALE GENOMIC DNA]</scope>
    <source>
        <strain evidence="8">MJR8151</strain>
    </source>
</reference>
<dbReference type="Pfam" id="PF22694">
    <property type="entry name" value="CtpB_N-like"/>
    <property type="match status" value="1"/>
</dbReference>
<dbReference type="Proteomes" id="UP000070383">
    <property type="component" value="Unassembled WGS sequence"/>
</dbReference>
<dbReference type="InterPro" id="IPR041489">
    <property type="entry name" value="PDZ_6"/>
</dbReference>
<dbReference type="InterPro" id="IPR036034">
    <property type="entry name" value="PDZ_sf"/>
</dbReference>
<dbReference type="GO" id="GO:0006508">
    <property type="term" value="P:proteolysis"/>
    <property type="evidence" value="ECO:0007669"/>
    <property type="project" value="UniProtKB-KW"/>
</dbReference>
<organism evidence="7 8">
    <name type="scientific">Anaerococcus tetradius</name>
    <dbReference type="NCBI Taxonomy" id="33036"/>
    <lineage>
        <taxon>Bacteria</taxon>
        <taxon>Bacillati</taxon>
        <taxon>Bacillota</taxon>
        <taxon>Tissierellia</taxon>
        <taxon>Tissierellales</taxon>
        <taxon>Peptoniphilaceae</taxon>
        <taxon>Anaerococcus</taxon>
    </lineage>
</organism>
<evidence type="ECO:0000256" key="2">
    <source>
        <dbReference type="ARBA" id="ARBA00022670"/>
    </source>
</evidence>
<comment type="caution">
    <text evidence="7">The sequence shown here is derived from an EMBL/GenBank/DDBJ whole genome shotgun (WGS) entry which is preliminary data.</text>
</comment>
<dbReference type="SUPFAM" id="SSF52096">
    <property type="entry name" value="ClpP/crotonase"/>
    <property type="match status" value="1"/>
</dbReference>
<dbReference type="InterPro" id="IPR055210">
    <property type="entry name" value="CtpA/B_N"/>
</dbReference>
<dbReference type="PANTHER" id="PTHR32060">
    <property type="entry name" value="TAIL-SPECIFIC PROTEASE"/>
    <property type="match status" value="1"/>
</dbReference>
<keyword evidence="8" id="KW-1185">Reference proteome</keyword>
<dbReference type="Pfam" id="PF17820">
    <property type="entry name" value="PDZ_6"/>
    <property type="match status" value="1"/>
</dbReference>
<gene>
    <name evidence="7" type="ORF">HMPREF3200_01651</name>
</gene>
<protein>
    <submittedName>
        <fullName evidence="7">Peptidase, S41 family</fullName>
    </submittedName>
</protein>
<dbReference type="InterPro" id="IPR005151">
    <property type="entry name" value="Tail-specific_protease"/>
</dbReference>
<dbReference type="PANTHER" id="PTHR32060:SF30">
    <property type="entry name" value="CARBOXY-TERMINAL PROCESSING PROTEASE CTPA"/>
    <property type="match status" value="1"/>
</dbReference>
<sequence>MKKLGKIFLALALSAGLAFTGYIVGLNHPSTNGQITKTDQAHLEDMHILRDLLDKNFLFDYKEEDLYEGSLKGMFANLGDPYTQYYTADEFKKLMETLDGRYKGIGVLVQASKEGFIKVVQVFDDSPAAEAGLKAGDYIIKVEGKEYSADQMEDAVAVMKGEEDTDVKITIRRMEKDGKNFKDIDLKVARRDVKVDTIDDASFTIKGKKIGYIHIKSFDDVTGEDFNASYKKLKDQGIKGLVLDLRNNPGGSLDVCLAIADKFLGKGVIVTTEDKKGKVITEESDEANDDIPMTVLVNENSASASEILSGAFKDRKRAKIVGKKTFGKGIVQKLFPLEDGSGAKITISEYHTPSGAKINKIGVKPDVEVDVEDQNQEINKQNLSKDIQFKKAVQVLFSEMD</sequence>
<dbReference type="Gene3D" id="3.30.750.44">
    <property type="match status" value="1"/>
</dbReference>
<dbReference type="InterPro" id="IPR029045">
    <property type="entry name" value="ClpP/crotonase-like_dom_sf"/>
</dbReference>
<dbReference type="GO" id="GO:0008236">
    <property type="term" value="F:serine-type peptidase activity"/>
    <property type="evidence" value="ECO:0007669"/>
    <property type="project" value="UniProtKB-KW"/>
</dbReference>
<dbReference type="PATRIC" id="fig|33036.3.peg.1633"/>
<keyword evidence="4 5" id="KW-0720">Serine protease</keyword>
<dbReference type="Gene3D" id="3.90.226.10">
    <property type="entry name" value="2-enoyl-CoA Hydratase, Chain A, domain 1"/>
    <property type="match status" value="1"/>
</dbReference>
<dbReference type="RefSeq" id="WP_060929800.1">
    <property type="nucleotide sequence ID" value="NZ_KQ955289.1"/>
</dbReference>
<dbReference type="PROSITE" id="PS50106">
    <property type="entry name" value="PDZ"/>
    <property type="match status" value="1"/>
</dbReference>
<evidence type="ECO:0000259" key="6">
    <source>
        <dbReference type="PROSITE" id="PS50106"/>
    </source>
</evidence>
<dbReference type="CDD" id="cd07560">
    <property type="entry name" value="Peptidase_S41_CPP"/>
    <property type="match status" value="1"/>
</dbReference>
<dbReference type="EMBL" id="LRPM01000071">
    <property type="protein sequence ID" value="KWZ76698.1"/>
    <property type="molecule type" value="Genomic_DNA"/>
</dbReference>
<dbReference type="Gene3D" id="2.30.42.10">
    <property type="match status" value="1"/>
</dbReference>
<dbReference type="Pfam" id="PF03572">
    <property type="entry name" value="Peptidase_S41"/>
    <property type="match status" value="1"/>
</dbReference>
<accession>A0A133KAU9</accession>
<dbReference type="AlphaFoldDB" id="A0A133KAU9"/>
<dbReference type="STRING" id="33036.HMPREF3200_01651"/>
<evidence type="ECO:0000313" key="7">
    <source>
        <dbReference type="EMBL" id="KWZ76698.1"/>
    </source>
</evidence>
<keyword evidence="3 5" id="KW-0378">Hydrolase</keyword>
<dbReference type="GO" id="GO:0004175">
    <property type="term" value="F:endopeptidase activity"/>
    <property type="evidence" value="ECO:0007669"/>
    <property type="project" value="TreeGrafter"/>
</dbReference>
<evidence type="ECO:0000256" key="1">
    <source>
        <dbReference type="ARBA" id="ARBA00009179"/>
    </source>
</evidence>
<dbReference type="InterPro" id="IPR004447">
    <property type="entry name" value="Peptidase_S41A"/>
</dbReference>